<keyword evidence="2" id="KW-0333">Golgi apparatus</keyword>
<comment type="similarity">
    <text evidence="1 2">Belongs to the VPS51 family.</text>
</comment>
<evidence type="ECO:0000313" key="4">
    <source>
        <dbReference type="EMBL" id="CAG8954886.1"/>
    </source>
</evidence>
<sequence length="295" mass="33515">MSTIASPRDTSVNGRRVPINATPTSSSRPSLEINRSTSGSPNPQQQPRKASRTALREYYNLKATQSTPVIPESSPPHTDTFSETSSIHDISDVQTSPLDSPTFNSETYTKHVLETQPLSELLRTYNQILTDIRALDAEKKALVYDNYSKLIAATETIRKMRDHMGKDNPVARELDPKIRGIYRKAVEIRGEWREGVEEMSEREREAVKERDRRRKVVERVLETPEKIRLLVAEGKNEQARNMWVYPSKLLERWRERGVGGGDVEDCIEDGEAALRGEPANEKSWVNVKAKKQSKS</sequence>
<dbReference type="GO" id="GO:0042147">
    <property type="term" value="P:retrograde transport, endosome to Golgi"/>
    <property type="evidence" value="ECO:0007669"/>
    <property type="project" value="UniProtKB-UniRule"/>
</dbReference>
<evidence type="ECO:0000313" key="5">
    <source>
        <dbReference type="Proteomes" id="UP000696280"/>
    </source>
</evidence>
<dbReference type="OrthoDB" id="203678at2759"/>
<dbReference type="GO" id="GO:0048193">
    <property type="term" value="P:Golgi vesicle transport"/>
    <property type="evidence" value="ECO:0007669"/>
    <property type="project" value="TreeGrafter"/>
</dbReference>
<accession>A0A9N9KXI3</accession>
<dbReference type="PANTHER" id="PTHR15954:SF4">
    <property type="entry name" value="VACUOLAR PROTEIN SORTING-ASSOCIATED PROTEIN 51 HOMOLOG"/>
    <property type="match status" value="1"/>
</dbReference>
<name>A0A9N9KXI3_9HELO</name>
<feature type="compositionally biased region" description="Polar residues" evidence="3">
    <location>
        <begin position="75"/>
        <end position="104"/>
    </location>
</feature>
<evidence type="ECO:0000256" key="3">
    <source>
        <dbReference type="SAM" id="MobiDB-lite"/>
    </source>
</evidence>
<keyword evidence="2" id="KW-0813">Transport</keyword>
<protein>
    <recommendedName>
        <fullName evidence="2">Vacuolar protein sorting-associated protein 51 homolog</fullName>
    </recommendedName>
</protein>
<dbReference type="GO" id="GO:0015031">
    <property type="term" value="P:protein transport"/>
    <property type="evidence" value="ECO:0007669"/>
    <property type="project" value="UniProtKB-UniRule"/>
</dbReference>
<keyword evidence="2" id="KW-0653">Protein transport</keyword>
<keyword evidence="2" id="KW-0445">Lipid transport</keyword>
<dbReference type="EMBL" id="CAJVRL010000058">
    <property type="protein sequence ID" value="CAG8954886.1"/>
    <property type="molecule type" value="Genomic_DNA"/>
</dbReference>
<reference evidence="4" key="1">
    <citation type="submission" date="2021-07" db="EMBL/GenBank/DDBJ databases">
        <authorList>
            <person name="Durling M."/>
        </authorList>
    </citation>
    <scope>NUCLEOTIDE SEQUENCE</scope>
</reference>
<dbReference type="GO" id="GO:0005829">
    <property type="term" value="C:cytosol"/>
    <property type="evidence" value="ECO:0007669"/>
    <property type="project" value="GOC"/>
</dbReference>
<keyword evidence="5" id="KW-1185">Reference proteome</keyword>
<organism evidence="4 5">
    <name type="scientific">Hymenoscyphus fraxineus</name>
    <dbReference type="NCBI Taxonomy" id="746836"/>
    <lineage>
        <taxon>Eukaryota</taxon>
        <taxon>Fungi</taxon>
        <taxon>Dikarya</taxon>
        <taxon>Ascomycota</taxon>
        <taxon>Pezizomycotina</taxon>
        <taxon>Leotiomycetes</taxon>
        <taxon>Helotiales</taxon>
        <taxon>Helotiaceae</taxon>
        <taxon>Hymenoscyphus</taxon>
    </lineage>
</organism>
<dbReference type="PANTHER" id="PTHR15954">
    <property type="entry name" value="VACUOLAR PROTEIN SORTING-ASSOCIATED PROTEIN 51 HOMOLOG"/>
    <property type="match status" value="1"/>
</dbReference>
<feature type="region of interest" description="Disordered" evidence="3">
    <location>
        <begin position="1"/>
        <end position="104"/>
    </location>
</feature>
<dbReference type="GO" id="GO:0007030">
    <property type="term" value="P:Golgi organization"/>
    <property type="evidence" value="ECO:0007669"/>
    <property type="project" value="UniProtKB-UniRule"/>
</dbReference>
<proteinExistence type="inferred from homology"/>
<gene>
    <name evidence="4" type="ORF">HYFRA_00008574</name>
</gene>
<dbReference type="AlphaFoldDB" id="A0A9N9KXI3"/>
<comment type="subunit">
    <text evidence="2">Component of the Golgi-associated retrograde protein (GARP) complex.</text>
</comment>
<dbReference type="GO" id="GO:0032456">
    <property type="term" value="P:endocytic recycling"/>
    <property type="evidence" value="ECO:0007669"/>
    <property type="project" value="TreeGrafter"/>
</dbReference>
<feature type="compositionally biased region" description="Polar residues" evidence="3">
    <location>
        <begin position="1"/>
        <end position="13"/>
    </location>
</feature>
<evidence type="ECO:0000256" key="1">
    <source>
        <dbReference type="ARBA" id="ARBA00006080"/>
    </source>
</evidence>
<comment type="function">
    <text evidence="2">Acts as component of the GARP complex that is involved in retrograde transport from early and late endosomes to the trans-Golgi network (TGN).</text>
</comment>
<comment type="subcellular location">
    <subcellularLocation>
        <location evidence="2">Golgi apparatus</location>
        <location evidence="2">trans-Golgi network</location>
    </subcellularLocation>
</comment>
<dbReference type="Pfam" id="PF08700">
    <property type="entry name" value="VPS51_Exo84_N"/>
    <property type="match status" value="1"/>
</dbReference>
<dbReference type="GO" id="GO:0016020">
    <property type="term" value="C:membrane"/>
    <property type="evidence" value="ECO:0007669"/>
    <property type="project" value="TreeGrafter"/>
</dbReference>
<evidence type="ECO:0000256" key="2">
    <source>
        <dbReference type="RuleBase" id="RU368010"/>
    </source>
</evidence>
<dbReference type="Proteomes" id="UP000696280">
    <property type="component" value="Unassembled WGS sequence"/>
</dbReference>
<feature type="compositionally biased region" description="Polar residues" evidence="3">
    <location>
        <begin position="21"/>
        <end position="48"/>
    </location>
</feature>
<dbReference type="GO" id="GO:0006869">
    <property type="term" value="P:lipid transport"/>
    <property type="evidence" value="ECO:0007669"/>
    <property type="project" value="UniProtKB-UniRule"/>
</dbReference>
<comment type="caution">
    <text evidence="4">The sequence shown here is derived from an EMBL/GenBank/DDBJ whole genome shotgun (WGS) entry which is preliminary data.</text>
</comment>
<dbReference type="GO" id="GO:0000938">
    <property type="term" value="C:GARP complex"/>
    <property type="evidence" value="ECO:0007669"/>
    <property type="project" value="UniProtKB-UniRule"/>
</dbReference>
<dbReference type="GO" id="GO:1990745">
    <property type="term" value="C:EARP complex"/>
    <property type="evidence" value="ECO:0007669"/>
    <property type="project" value="TreeGrafter"/>
</dbReference>
<dbReference type="InterPro" id="IPR014812">
    <property type="entry name" value="Vps51"/>
</dbReference>